<keyword evidence="1" id="KW-0472">Membrane</keyword>
<reference evidence="2" key="1">
    <citation type="submission" date="2017-02" db="EMBL/GenBank/DDBJ databases">
        <title>Sunflower complete genome.</title>
        <authorList>
            <person name="Langlade N."/>
            <person name="Munos S."/>
        </authorList>
    </citation>
    <scope>NUCLEOTIDE SEQUENCE [LARGE SCALE GENOMIC DNA]</scope>
    <source>
        <tissue evidence="2">Leaves</tissue>
    </source>
</reference>
<gene>
    <name evidence="2" type="ORF">HannXRQ_Chr05g0142711</name>
</gene>
<dbReference type="InParanoid" id="A0A251UQF0"/>
<dbReference type="AlphaFoldDB" id="A0A251UQF0"/>
<evidence type="ECO:0000313" key="2">
    <source>
        <dbReference type="EMBL" id="OTG24982.1"/>
    </source>
</evidence>
<organism evidence="2 3">
    <name type="scientific">Helianthus annuus</name>
    <name type="common">Common sunflower</name>
    <dbReference type="NCBI Taxonomy" id="4232"/>
    <lineage>
        <taxon>Eukaryota</taxon>
        <taxon>Viridiplantae</taxon>
        <taxon>Streptophyta</taxon>
        <taxon>Embryophyta</taxon>
        <taxon>Tracheophyta</taxon>
        <taxon>Spermatophyta</taxon>
        <taxon>Magnoliopsida</taxon>
        <taxon>eudicotyledons</taxon>
        <taxon>Gunneridae</taxon>
        <taxon>Pentapetalae</taxon>
        <taxon>asterids</taxon>
        <taxon>campanulids</taxon>
        <taxon>Asterales</taxon>
        <taxon>Asteraceae</taxon>
        <taxon>Asteroideae</taxon>
        <taxon>Heliantheae alliance</taxon>
        <taxon>Heliantheae</taxon>
        <taxon>Helianthus</taxon>
    </lineage>
</organism>
<sequence>MHTLVFPLLTLQGKLLMLFCKMLLIRVSFTLKGIVYLPLKTIYGVIGGVEAVDSKFVADLGMSLSTVKPGQSSEILLIQVHGKKTIKNIHQDIEMIHGKYVPYQFLVYWLLIMYVINQACRYS</sequence>
<keyword evidence="1" id="KW-1133">Transmembrane helix</keyword>
<name>A0A251UQF0_HELAN</name>
<evidence type="ECO:0000313" key="3">
    <source>
        <dbReference type="Proteomes" id="UP000215914"/>
    </source>
</evidence>
<feature type="transmembrane region" description="Helical" evidence="1">
    <location>
        <begin position="100"/>
        <end position="117"/>
    </location>
</feature>
<proteinExistence type="predicted"/>
<keyword evidence="1" id="KW-0812">Transmembrane</keyword>
<protein>
    <submittedName>
        <fullName evidence="2">Uncharacterized protein</fullName>
    </submittedName>
</protein>
<evidence type="ECO:0000256" key="1">
    <source>
        <dbReference type="SAM" id="Phobius"/>
    </source>
</evidence>
<accession>A0A251UQF0</accession>
<dbReference type="EMBL" id="CM007894">
    <property type="protein sequence ID" value="OTG24982.1"/>
    <property type="molecule type" value="Genomic_DNA"/>
</dbReference>
<dbReference type="Proteomes" id="UP000215914">
    <property type="component" value="Chromosome 5"/>
</dbReference>
<keyword evidence="3" id="KW-1185">Reference proteome</keyword>